<dbReference type="Proteomes" id="UP001596116">
    <property type="component" value="Unassembled WGS sequence"/>
</dbReference>
<accession>A0ABW1KX86</accession>
<dbReference type="PROSITE" id="PS51257">
    <property type="entry name" value="PROKAR_LIPOPROTEIN"/>
    <property type="match status" value="1"/>
</dbReference>
<dbReference type="RefSeq" id="WP_379879471.1">
    <property type="nucleotide sequence ID" value="NZ_JBHPON010000001.1"/>
</dbReference>
<evidence type="ECO:0000313" key="4">
    <source>
        <dbReference type="Proteomes" id="UP001596116"/>
    </source>
</evidence>
<dbReference type="EMBL" id="JBHPON010000001">
    <property type="protein sequence ID" value="MFC6035202.1"/>
    <property type="molecule type" value="Genomic_DNA"/>
</dbReference>
<dbReference type="SUPFAM" id="SSF55486">
    <property type="entry name" value="Metalloproteases ('zincins'), catalytic domain"/>
    <property type="match status" value="1"/>
</dbReference>
<feature type="chain" id="PRO_5046007159" evidence="1">
    <location>
        <begin position="25"/>
        <end position="339"/>
    </location>
</feature>
<keyword evidence="1" id="KW-0732">Signal</keyword>
<evidence type="ECO:0000259" key="2">
    <source>
        <dbReference type="Pfam" id="PF01400"/>
    </source>
</evidence>
<organism evidence="3 4">
    <name type="scientific">Hyphococcus aureus</name>
    <dbReference type="NCBI Taxonomy" id="2666033"/>
    <lineage>
        <taxon>Bacteria</taxon>
        <taxon>Pseudomonadati</taxon>
        <taxon>Pseudomonadota</taxon>
        <taxon>Alphaproteobacteria</taxon>
        <taxon>Parvularculales</taxon>
        <taxon>Parvularculaceae</taxon>
        <taxon>Hyphococcus</taxon>
    </lineage>
</organism>
<dbReference type="Pfam" id="PF01400">
    <property type="entry name" value="Astacin"/>
    <property type="match status" value="1"/>
</dbReference>
<comment type="caution">
    <text evidence="3">The sequence shown here is derived from an EMBL/GenBank/DDBJ whole genome shotgun (WGS) entry which is preliminary data.</text>
</comment>
<keyword evidence="4" id="KW-1185">Reference proteome</keyword>
<gene>
    <name evidence="3" type="ORF">ACFMB1_06575</name>
</gene>
<dbReference type="InterPro" id="IPR024079">
    <property type="entry name" value="MetalloPept_cat_dom_sf"/>
</dbReference>
<dbReference type="Gene3D" id="3.40.390.10">
    <property type="entry name" value="Collagenase (Catalytic Domain)"/>
    <property type="match status" value="1"/>
</dbReference>
<reference evidence="3 4" key="1">
    <citation type="submission" date="2024-09" db="EMBL/GenBank/DDBJ databases">
        <authorList>
            <person name="Zhang Z.-H."/>
        </authorList>
    </citation>
    <scope>NUCLEOTIDE SEQUENCE [LARGE SCALE GENOMIC DNA]</scope>
    <source>
        <strain evidence="3 4">HHTR114</strain>
    </source>
</reference>
<name>A0ABW1KX86_9PROT</name>
<evidence type="ECO:0000313" key="3">
    <source>
        <dbReference type="EMBL" id="MFC6035202.1"/>
    </source>
</evidence>
<feature type="domain" description="Peptidase M12A" evidence="2">
    <location>
        <begin position="195"/>
        <end position="272"/>
    </location>
</feature>
<protein>
    <submittedName>
        <fullName evidence="3">M12 family metallopeptidase</fullName>
    </submittedName>
</protein>
<sequence>MKQTSFSVLLAAAGVISCAAPALAQEESDDEMFPGHFLEVSHPASKADVKAREFFLQLEDEATKSNLTDAQRAFAMTTIQSVYERHSRWRAEAIRVCVMDKANPTYDLREKIADVARLWEVSGSTIEFDFGDDFAIRLCSEHGGPSTADIRIDFGDQRFYSLVGNRANSVPTYEETMSLGDIHKRRYEIREFNRLVLHEFGHALGLLHEHQSPNVNCAAQLLMDKVKNKLTKPPYKWSEKEIEKNFEQAAYEAVEASAYDPKSVMNYSLEAEYYQNASQNVCYHAPNFEISEQDRNFARAIYAANMEELKADFTAAVTLLSATPEELESFQQEFEALQF</sequence>
<dbReference type="InterPro" id="IPR001506">
    <property type="entry name" value="Peptidase_M12A"/>
</dbReference>
<proteinExistence type="predicted"/>
<evidence type="ECO:0000256" key="1">
    <source>
        <dbReference type="SAM" id="SignalP"/>
    </source>
</evidence>
<feature type="signal peptide" evidence="1">
    <location>
        <begin position="1"/>
        <end position="24"/>
    </location>
</feature>